<dbReference type="RefSeq" id="XP_011773926.1">
    <property type="nucleotide sequence ID" value="XM_011775624.1"/>
</dbReference>
<protein>
    <submittedName>
        <fullName evidence="2">Uncharacterized protein</fullName>
    </submittedName>
</protein>
<organism evidence="2 3">
    <name type="scientific">Trypanosoma brucei gambiense (strain MHOM/CI/86/DAL972)</name>
    <dbReference type="NCBI Taxonomy" id="679716"/>
    <lineage>
        <taxon>Eukaryota</taxon>
        <taxon>Discoba</taxon>
        <taxon>Euglenozoa</taxon>
        <taxon>Kinetoplastea</taxon>
        <taxon>Metakinetoplastina</taxon>
        <taxon>Trypanosomatida</taxon>
        <taxon>Trypanosomatidae</taxon>
        <taxon>Trypanosoma</taxon>
    </lineage>
</organism>
<evidence type="ECO:0000256" key="1">
    <source>
        <dbReference type="SAM" id="Phobius"/>
    </source>
</evidence>
<sequence>MIASHFFLFHPSYIHIFSQSVLFTQPFFLFFFFHSLLSSTYASPSPPFVQFTFQPSISPFFPPLFPSNYLARFSFGFPFISTTNHASPHLIIIISYPLLLSPSKTKGRSRRKKKKEVNKRFIWRFGR</sequence>
<evidence type="ECO:0000313" key="2">
    <source>
        <dbReference type="EMBL" id="CBH11641.1"/>
    </source>
</evidence>
<dbReference type="AlphaFoldDB" id="C9ZQG1"/>
<keyword evidence="1" id="KW-0472">Membrane</keyword>
<dbReference type="Proteomes" id="UP000002316">
    <property type="component" value="Chromosome 6"/>
</dbReference>
<accession>C9ZQG1</accession>
<reference evidence="3" key="1">
    <citation type="journal article" date="2010" name="PLoS Negl. Trop. Dis.">
        <title>The genome sequence of Trypanosoma brucei gambiense, causative agent of chronic human african trypanosomiasis.</title>
        <authorList>
            <person name="Jackson A.P."/>
            <person name="Sanders M."/>
            <person name="Berry A."/>
            <person name="McQuillan J."/>
            <person name="Aslett M.A."/>
            <person name="Quail M.A."/>
            <person name="Chukualim B."/>
            <person name="Capewell P."/>
            <person name="MacLeod A."/>
            <person name="Melville S.E."/>
            <person name="Gibson W."/>
            <person name="Barry J.D."/>
            <person name="Berriman M."/>
            <person name="Hertz-Fowler C."/>
        </authorList>
    </citation>
    <scope>NUCLEOTIDE SEQUENCE [LARGE SCALE GENOMIC DNA]</scope>
    <source>
        <strain evidence="3">MHOM/CI/86/DAL972</strain>
    </source>
</reference>
<dbReference type="GeneID" id="23861749"/>
<keyword evidence="1" id="KW-0812">Transmembrane</keyword>
<name>C9ZQG1_TRYB9</name>
<dbReference type="KEGG" id="tbg:TbgDal_VI1190"/>
<gene>
    <name evidence="2" type="ORF">TbgDal_VI1190</name>
</gene>
<evidence type="ECO:0000313" key="3">
    <source>
        <dbReference type="Proteomes" id="UP000002316"/>
    </source>
</evidence>
<feature type="transmembrane region" description="Helical" evidence="1">
    <location>
        <begin position="12"/>
        <end position="37"/>
    </location>
</feature>
<dbReference type="EMBL" id="FN554969">
    <property type="protein sequence ID" value="CBH11641.1"/>
    <property type="molecule type" value="Genomic_DNA"/>
</dbReference>
<keyword evidence="1" id="KW-1133">Transmembrane helix</keyword>
<proteinExistence type="predicted"/>